<keyword evidence="7" id="KW-1185">Reference proteome</keyword>
<keyword evidence="2" id="KW-0689">Ribosomal protein</keyword>
<dbReference type="GO" id="GO:0006412">
    <property type="term" value="P:translation"/>
    <property type="evidence" value="ECO:0007669"/>
    <property type="project" value="InterPro"/>
</dbReference>
<comment type="similarity">
    <text evidence="1">Belongs to the eukaryotic ribosomal protein eS6 family.</text>
</comment>
<sequence length="288" mass="31658">MKVTCQINNGHIGVKNTEDHVSELPFKLWDDLAHNLGSTSGCRDDVLSNPMAIIPQLPREAIHSLLGDVDYDHESFHNAKDGVDDLVGPDFLHGDDGDEDTSGLRNILGISITPFDVDGMSVLEDADGLPVDCAVELAMGRVILEHIDHVAEVTDGVIDGNNIHFARKKALETHRTIEVATDVLGEEWKGYVFRISSKNDRQGQTYGSKEHPCYRPRRAGERPKSVHRCTADASLSVPTGCSPKALESESFSMSLKMMSANMPSETKNKKSWTKAPTKLKYSSQDTIC</sequence>
<dbReference type="GO" id="GO:1990904">
    <property type="term" value="C:ribonucleoprotein complex"/>
    <property type="evidence" value="ECO:0007669"/>
    <property type="project" value="UniProtKB-KW"/>
</dbReference>
<dbReference type="Pfam" id="PF01092">
    <property type="entry name" value="Ribosomal_S6e"/>
    <property type="match status" value="1"/>
</dbReference>
<proteinExistence type="inferred from homology"/>
<evidence type="ECO:0000313" key="6">
    <source>
        <dbReference type="EMBL" id="KAK7818381.1"/>
    </source>
</evidence>
<evidence type="ECO:0000256" key="3">
    <source>
        <dbReference type="ARBA" id="ARBA00023274"/>
    </source>
</evidence>
<dbReference type="SMART" id="SM01405">
    <property type="entry name" value="Ribosomal_S6e"/>
    <property type="match status" value="1"/>
</dbReference>
<evidence type="ECO:0000313" key="7">
    <source>
        <dbReference type="Proteomes" id="UP001488838"/>
    </source>
</evidence>
<dbReference type="GO" id="GO:0003735">
    <property type="term" value="F:structural constituent of ribosome"/>
    <property type="evidence" value="ECO:0007669"/>
    <property type="project" value="InterPro"/>
</dbReference>
<evidence type="ECO:0000256" key="2">
    <source>
        <dbReference type="ARBA" id="ARBA00022980"/>
    </source>
</evidence>
<dbReference type="InterPro" id="IPR001377">
    <property type="entry name" value="Ribosomal_eS6"/>
</dbReference>
<name>A0AAW0IVX5_MYOGA</name>
<protein>
    <recommendedName>
        <fullName evidence="4">Small ribosomal subunit protein eS6</fullName>
    </recommendedName>
    <alternativeName>
        <fullName evidence="5">40S ribosomal protein S6</fullName>
    </alternativeName>
</protein>
<dbReference type="Proteomes" id="UP001488838">
    <property type="component" value="Unassembled WGS sequence"/>
</dbReference>
<evidence type="ECO:0000256" key="1">
    <source>
        <dbReference type="ARBA" id="ARBA00009312"/>
    </source>
</evidence>
<accession>A0AAW0IVX5</accession>
<evidence type="ECO:0000256" key="4">
    <source>
        <dbReference type="ARBA" id="ARBA00035278"/>
    </source>
</evidence>
<gene>
    <name evidence="6" type="ORF">U0070_018697</name>
</gene>
<dbReference type="GO" id="GO:0005840">
    <property type="term" value="C:ribosome"/>
    <property type="evidence" value="ECO:0007669"/>
    <property type="project" value="UniProtKB-KW"/>
</dbReference>
<comment type="caution">
    <text evidence="6">The sequence shown here is derived from an EMBL/GenBank/DDBJ whole genome shotgun (WGS) entry which is preliminary data.</text>
</comment>
<dbReference type="PANTHER" id="PTHR11502">
    <property type="entry name" value="40S RIBOSOMAL PROTEIN S6"/>
    <property type="match status" value="1"/>
</dbReference>
<keyword evidence="3" id="KW-0687">Ribonucleoprotein</keyword>
<evidence type="ECO:0000256" key="5">
    <source>
        <dbReference type="ARBA" id="ARBA00035403"/>
    </source>
</evidence>
<dbReference type="EMBL" id="JBBHLL010000088">
    <property type="protein sequence ID" value="KAK7818381.1"/>
    <property type="molecule type" value="Genomic_DNA"/>
</dbReference>
<reference evidence="6 7" key="1">
    <citation type="journal article" date="2023" name="bioRxiv">
        <title>Conserved and derived expression patterns and positive selection on dental genes reveal complex evolutionary context of ever-growing rodent molars.</title>
        <authorList>
            <person name="Calamari Z.T."/>
            <person name="Song A."/>
            <person name="Cohen E."/>
            <person name="Akter M."/>
            <person name="Roy R.D."/>
            <person name="Hallikas O."/>
            <person name="Christensen M.M."/>
            <person name="Li P."/>
            <person name="Marangoni P."/>
            <person name="Jernvall J."/>
            <person name="Klein O.D."/>
        </authorList>
    </citation>
    <scope>NUCLEOTIDE SEQUENCE [LARGE SCALE GENOMIC DNA]</scope>
    <source>
        <strain evidence="6">V071</strain>
    </source>
</reference>
<organism evidence="6 7">
    <name type="scientific">Myodes glareolus</name>
    <name type="common">Bank vole</name>
    <name type="synonym">Clethrionomys glareolus</name>
    <dbReference type="NCBI Taxonomy" id="447135"/>
    <lineage>
        <taxon>Eukaryota</taxon>
        <taxon>Metazoa</taxon>
        <taxon>Chordata</taxon>
        <taxon>Craniata</taxon>
        <taxon>Vertebrata</taxon>
        <taxon>Euteleostomi</taxon>
        <taxon>Mammalia</taxon>
        <taxon>Eutheria</taxon>
        <taxon>Euarchontoglires</taxon>
        <taxon>Glires</taxon>
        <taxon>Rodentia</taxon>
        <taxon>Myomorpha</taxon>
        <taxon>Muroidea</taxon>
        <taxon>Cricetidae</taxon>
        <taxon>Arvicolinae</taxon>
        <taxon>Myodes</taxon>
    </lineage>
</organism>
<dbReference type="AlphaFoldDB" id="A0AAW0IVX5"/>